<gene>
    <name evidence="4" type="primary">101899406</name>
</gene>
<evidence type="ECO:0000256" key="1">
    <source>
        <dbReference type="PROSITE-ProRule" id="PRU00042"/>
    </source>
</evidence>
<feature type="compositionally biased region" description="Basic and acidic residues" evidence="2">
    <location>
        <begin position="846"/>
        <end position="875"/>
    </location>
</feature>
<feature type="compositionally biased region" description="Basic and acidic residues" evidence="2">
    <location>
        <begin position="1041"/>
        <end position="1074"/>
    </location>
</feature>
<feature type="compositionally biased region" description="Low complexity" evidence="2">
    <location>
        <begin position="335"/>
        <end position="347"/>
    </location>
</feature>
<feature type="compositionally biased region" description="Basic and acidic residues" evidence="2">
    <location>
        <begin position="953"/>
        <end position="990"/>
    </location>
</feature>
<evidence type="ECO:0000313" key="4">
    <source>
        <dbReference type="EnsemblMetazoa" id="MDOA009410-PB"/>
    </source>
</evidence>
<accession>A0A1I8MXE9</accession>
<feature type="compositionally biased region" description="Low complexity" evidence="2">
    <location>
        <begin position="905"/>
        <end position="917"/>
    </location>
</feature>
<feature type="compositionally biased region" description="Low complexity" evidence="2">
    <location>
        <begin position="210"/>
        <end position="219"/>
    </location>
</feature>
<dbReference type="PANTHER" id="PTHR15021:SF0">
    <property type="entry name" value="DISCO-RELATED, ISOFORM A-RELATED"/>
    <property type="match status" value="1"/>
</dbReference>
<feature type="region of interest" description="Disordered" evidence="2">
    <location>
        <begin position="1"/>
        <end position="60"/>
    </location>
</feature>
<feature type="compositionally biased region" description="Low complexity" evidence="2">
    <location>
        <begin position="100"/>
        <end position="111"/>
    </location>
</feature>
<feature type="region of interest" description="Disordered" evidence="2">
    <location>
        <begin position="760"/>
        <end position="1075"/>
    </location>
</feature>
<feature type="region of interest" description="Disordered" evidence="2">
    <location>
        <begin position="210"/>
        <end position="283"/>
    </location>
</feature>
<dbReference type="VEuPathDB" id="VectorBase:MDOMA2_013708"/>
<feature type="region of interest" description="Disordered" evidence="2">
    <location>
        <begin position="92"/>
        <end position="111"/>
    </location>
</feature>
<feature type="region of interest" description="Disordered" evidence="2">
    <location>
        <begin position="391"/>
        <end position="423"/>
    </location>
</feature>
<feature type="compositionally biased region" description="Low complexity" evidence="2">
    <location>
        <begin position="1400"/>
        <end position="1414"/>
    </location>
</feature>
<organism evidence="4">
    <name type="scientific">Musca domestica</name>
    <name type="common">House fly</name>
    <dbReference type="NCBI Taxonomy" id="7370"/>
    <lineage>
        <taxon>Eukaryota</taxon>
        <taxon>Metazoa</taxon>
        <taxon>Ecdysozoa</taxon>
        <taxon>Arthropoda</taxon>
        <taxon>Hexapoda</taxon>
        <taxon>Insecta</taxon>
        <taxon>Pterygota</taxon>
        <taxon>Neoptera</taxon>
        <taxon>Endopterygota</taxon>
        <taxon>Diptera</taxon>
        <taxon>Brachycera</taxon>
        <taxon>Muscomorpha</taxon>
        <taxon>Muscoidea</taxon>
        <taxon>Muscidae</taxon>
        <taxon>Musca</taxon>
    </lineage>
</organism>
<feature type="region of interest" description="Disordered" evidence="2">
    <location>
        <begin position="654"/>
        <end position="687"/>
    </location>
</feature>
<feature type="region of interest" description="Disordered" evidence="2">
    <location>
        <begin position="318"/>
        <end position="347"/>
    </location>
</feature>
<dbReference type="eggNOG" id="ENOG502QR8N">
    <property type="taxonomic scope" value="Eukaryota"/>
</dbReference>
<feature type="compositionally biased region" description="Polar residues" evidence="2">
    <location>
        <begin position="932"/>
        <end position="944"/>
    </location>
</feature>
<dbReference type="GO" id="GO:0008270">
    <property type="term" value="F:zinc ion binding"/>
    <property type="evidence" value="ECO:0007669"/>
    <property type="project" value="UniProtKB-KW"/>
</dbReference>
<evidence type="ECO:0000256" key="2">
    <source>
        <dbReference type="SAM" id="MobiDB-lite"/>
    </source>
</evidence>
<dbReference type="PROSITE" id="PS50157">
    <property type="entry name" value="ZINC_FINGER_C2H2_2"/>
    <property type="match status" value="2"/>
</dbReference>
<feature type="compositionally biased region" description="Polar residues" evidence="2">
    <location>
        <begin position="1129"/>
        <end position="1147"/>
    </location>
</feature>
<feature type="region of interest" description="Disordered" evidence="2">
    <location>
        <begin position="479"/>
        <end position="596"/>
    </location>
</feature>
<keyword evidence="1" id="KW-0479">Metal-binding</keyword>
<name>A0A1I8MXE9_MUSDO</name>
<keyword evidence="1" id="KW-0863">Zinc-finger</keyword>
<dbReference type="GO" id="GO:0006355">
    <property type="term" value="P:regulation of DNA-templated transcription"/>
    <property type="evidence" value="ECO:0007669"/>
    <property type="project" value="TreeGrafter"/>
</dbReference>
<feature type="compositionally biased region" description="Acidic residues" evidence="2">
    <location>
        <begin position="777"/>
        <end position="787"/>
    </location>
</feature>
<feature type="compositionally biased region" description="Basic residues" evidence="2">
    <location>
        <begin position="18"/>
        <end position="33"/>
    </location>
</feature>
<dbReference type="SMART" id="SM00355">
    <property type="entry name" value="ZnF_C2H2"/>
    <property type="match status" value="4"/>
</dbReference>
<evidence type="ECO:0000259" key="3">
    <source>
        <dbReference type="PROSITE" id="PS50157"/>
    </source>
</evidence>
<feature type="compositionally biased region" description="Pro residues" evidence="2">
    <location>
        <begin position="392"/>
        <end position="408"/>
    </location>
</feature>
<feature type="compositionally biased region" description="Polar residues" evidence="2">
    <location>
        <begin position="895"/>
        <end position="904"/>
    </location>
</feature>
<dbReference type="Gene3D" id="3.30.160.60">
    <property type="entry name" value="Classic Zinc Finger"/>
    <property type="match status" value="2"/>
</dbReference>
<feature type="compositionally biased region" description="Low complexity" evidence="2">
    <location>
        <begin position="1448"/>
        <end position="1473"/>
    </location>
</feature>
<sequence length="1481" mass="160952">MNINQEKQQQQQQQQQHQQKHYQQHQFYHHQQHHHEPQQSTTLNGFQPRHTTATTQHSSLATLNNTTDYELEYLKKAHAHAQATLAYSYERQLQQHHQHQQQQLEAQQRQQLASQRTNLELEYIDKCSTPSTPNTTYSIHQQFVTAAAASSTAAHHSSSSVNSSMVMSPSRRPSPPRAAAHPMNMHLSAMAHAQMQFQLQQKLTAAAAAAGNGGHASSHGGVGLAPPPGHMGSYFRNPTSPAGSGGTTSTSTTTNTTSSSSASNSSNSSSTAPSCGPATTTSTATMASAHNPLNHLQSMQPFDFRKINSAALGAFPGLPPPARLSPSELAHHQHLQQQAAQQAAMLAQARRRINEATTPSEKNAAVAAAAAAAAQSNQFFNAMAMSGHPLPFHLPPPPPLPHMHPPSPGSSGNPGPGAGLPAGLTSNQVAAIAAAAAASGNPMPHGFLTSHFPGLNPALAMGKPPHLSKTPELDKQKMSDMNHLRDSSASRRTPPSRSLSQSSHSGIAAAQQSSSSAASSSSSTSLGHQQSPSQYQSQRDLRDPNHSHRNSLQHEASAGPNQSQRLSRISSSSAALRPGRKAHSPGKRQWGSLPANLGTQFINPVTGKKRVQCNVCLKTFCDKGALKIHFSAVHLREMHKCTVDGCNMMFSSRRSRNRHSANPNPKLHSPHLRRKISPHDGRSAQPHPLLLQPPNGLMAGLNPFGSFPMLTPPPDMRHHPMGALGDPKYNPELMQRSYMDAQLMGRYEGRQMPISEVMGDDDEDDDGMDGGIHIGDIDDDDDDDDGEGIVVVGDEGDSMLDKTNSEDFSIEDTGADETSSTMGGGGDNSRDHFERSLYSKTPTEYFKTKDKPQDSTKKDDGEEDGRSTVERHSTESNDDTLSITDSCSVREEYEGSSTAHSAQHNATNGTTNATSSASKRKRKNQNPVRCAVQSTENSCDNSNDYDVANDLAMKSETRDGEELRSEIKEEPRDDDPMSLDLTKRSRKTEDATNESTKVLPSPPLTPSTSTSETNRHNSLLTNLPVKLEPREQDELECLAKSSEDDVAEKSQREIGKSLDLSNNERQEDNPKENGRFAGLLMPVIKEEPRDELAHSPGANQGDEEPEEENRYLRIKKELMDDNFKLNISAEDNNNLPENLTTSPTNKPASIEGKLTTTTADEQNGGEFPNEDAEVPIDKDNPLKCTACGEVFQNHFHLKTHYQNEHLKLHHKCNIDGCNAAFPSKRSRDRHSSNLNLHRKLLSTSDNHNLDPLPESMMLNNSKHFNAPPTANNISTSLQAEFLARLYAGAHGLPPLNFEALKQHFPPNQQTAMPTFPDATAAFMGDPRFLMQHSGNPLLFSGLPGLPGFPHLSPHLLAASSFNGLNPFMGRRPSSESHSPQSITPPVGTVRSPISTNPKASNIYSNNSNSNNNNNDQDVRNNPSPTTPSTSDGSMHQHSLYGSGGGGDNTTSSSQQHTNPQLLNHHQQQQHHNLSPSADRTS</sequence>
<feature type="compositionally biased region" description="Low complexity" evidence="2">
    <location>
        <begin position="238"/>
        <end position="283"/>
    </location>
</feature>
<dbReference type="EnsemblMetazoa" id="MDOA009410-RB">
    <property type="protein sequence ID" value="MDOA009410-PB"/>
    <property type="gene ID" value="MDOA009410"/>
</dbReference>
<feature type="domain" description="C2H2-type" evidence="3">
    <location>
        <begin position="611"/>
        <end position="639"/>
    </location>
</feature>
<dbReference type="InterPro" id="IPR013087">
    <property type="entry name" value="Znf_C2H2_type"/>
</dbReference>
<feature type="compositionally biased region" description="Polar residues" evidence="2">
    <location>
        <begin position="40"/>
        <end position="60"/>
    </location>
</feature>
<keyword evidence="1" id="KW-0862">Zinc</keyword>
<feature type="region of interest" description="Disordered" evidence="2">
    <location>
        <begin position="1088"/>
        <end position="1108"/>
    </location>
</feature>
<feature type="compositionally biased region" description="Basic and acidic residues" evidence="2">
    <location>
        <begin position="479"/>
        <end position="489"/>
    </location>
</feature>
<dbReference type="VEuPathDB" id="VectorBase:MDOA009410"/>
<feature type="region of interest" description="Disordered" evidence="2">
    <location>
        <begin position="155"/>
        <end position="181"/>
    </location>
</feature>
<dbReference type="PROSITE" id="PS00028">
    <property type="entry name" value="ZINC_FINGER_C2H2_1"/>
    <property type="match status" value="2"/>
</dbReference>
<feature type="compositionally biased region" description="Basic and acidic residues" evidence="2">
    <location>
        <begin position="828"/>
        <end position="837"/>
    </location>
</feature>
<feature type="compositionally biased region" description="Low complexity" evidence="2">
    <location>
        <begin position="1"/>
        <end position="17"/>
    </location>
</feature>
<proteinExistence type="predicted"/>
<protein>
    <recommendedName>
        <fullName evidence="3">C2H2-type domain-containing protein</fullName>
    </recommendedName>
</protein>
<feature type="compositionally biased region" description="Low complexity" evidence="2">
    <location>
        <begin position="562"/>
        <end position="576"/>
    </location>
</feature>
<feature type="domain" description="C2H2-type" evidence="3">
    <location>
        <begin position="1182"/>
        <end position="1205"/>
    </location>
</feature>
<feature type="compositionally biased region" description="Low complexity" evidence="2">
    <location>
        <begin position="490"/>
        <end position="533"/>
    </location>
</feature>
<dbReference type="InterPro" id="IPR040436">
    <property type="entry name" value="Disconnected-like"/>
</dbReference>
<dbReference type="GO" id="GO:0005634">
    <property type="term" value="C:nucleus"/>
    <property type="evidence" value="ECO:0007669"/>
    <property type="project" value="TreeGrafter"/>
</dbReference>
<reference evidence="4" key="1">
    <citation type="submission" date="2020-05" db="UniProtKB">
        <authorList>
            <consortium name="EnsemblMetazoa"/>
        </authorList>
    </citation>
    <scope>IDENTIFICATION</scope>
    <source>
        <strain evidence="4">Aabys</strain>
    </source>
</reference>
<feature type="region of interest" description="Disordered" evidence="2">
    <location>
        <begin position="1367"/>
        <end position="1481"/>
    </location>
</feature>
<dbReference type="OrthoDB" id="10070972at2759"/>
<feature type="region of interest" description="Disordered" evidence="2">
    <location>
        <begin position="1128"/>
        <end position="1150"/>
    </location>
</feature>
<dbReference type="PANTHER" id="PTHR15021">
    <property type="entry name" value="DISCONNECTED-RELATED"/>
    <property type="match status" value="1"/>
</dbReference>